<sequence>MIQISLMYPNKNFDLKEPWNAQSLIKDLELERLLMAMANGDEFIYQVSKVALLNPETQKDTILYRQAVLKDCLNNQNAVRELYDIAVTTTNEIKRSLFWLGSSDNPSLVVDECVRALKIFVPSLRRIRSVAERFSEKFESIGFSTLFSVIKSEFSDEYLTVLETHLNNLKFEDGVSACVKLDEGNAFTEYKLQKPQKTSFLDKLRERQYTFQLDPRDEAGAQILGQMRNSALKKASLVLNEAVKNALNFFNILKTEVAFYLGCLNLYQKLRKPVCFPVPLEEEERLEFRELYDVSLSLLIGENTVGNNLSCSGKRLFVITGANRGGKTTFLRSIGQAQLLMQCGCFVAAKQFVAPVRSCVFTHFKKEEDPQGMVGKLEEELKRMSEIVDHAKRGGLILFNESFSTTNDREGSEIARQIVDALLKREFAIFYVTHLYEFTKLVRNYENAIFLKAERKEDGTRTYKIIEGVPEQTSYAKDLFYKVFAY</sequence>
<dbReference type="InterPro" id="IPR027417">
    <property type="entry name" value="P-loop_NTPase"/>
</dbReference>
<accession>A0A2R6A9I3</accession>
<evidence type="ECO:0000259" key="4">
    <source>
        <dbReference type="SMART" id="SM00534"/>
    </source>
</evidence>
<dbReference type="EMBL" id="NEXC01000039">
    <property type="protein sequence ID" value="PSN83046.1"/>
    <property type="molecule type" value="Genomic_DNA"/>
</dbReference>
<dbReference type="Proteomes" id="UP000240880">
    <property type="component" value="Unassembled WGS sequence"/>
</dbReference>
<dbReference type="InterPro" id="IPR000432">
    <property type="entry name" value="DNA_mismatch_repair_MutS_C"/>
</dbReference>
<dbReference type="GO" id="GO:0030983">
    <property type="term" value="F:mismatched DNA binding"/>
    <property type="evidence" value="ECO:0007669"/>
    <property type="project" value="InterPro"/>
</dbReference>
<dbReference type="SMART" id="SM00534">
    <property type="entry name" value="MUTSac"/>
    <property type="match status" value="1"/>
</dbReference>
<protein>
    <recommendedName>
        <fullName evidence="4">DNA mismatch repair proteins mutS family domain-containing protein</fullName>
    </recommendedName>
</protein>
<keyword evidence="2" id="KW-0067">ATP-binding</keyword>
<evidence type="ECO:0000313" key="5">
    <source>
        <dbReference type="EMBL" id="PSN83046.1"/>
    </source>
</evidence>
<reference evidence="5 6" key="1">
    <citation type="submission" date="2017-04" db="EMBL/GenBank/DDBJ databases">
        <title>Novel microbial lineages endemic to geothermal iron-oxide mats fill important gaps in the evolutionary history of Archaea.</title>
        <authorList>
            <person name="Jay Z.J."/>
            <person name="Beam J.P."/>
            <person name="Dlakic M."/>
            <person name="Rusch D.B."/>
            <person name="Kozubal M.A."/>
            <person name="Inskeep W.P."/>
        </authorList>
    </citation>
    <scope>NUCLEOTIDE SEQUENCE [LARGE SCALE GENOMIC DNA]</scope>
    <source>
        <strain evidence="5">OSP_D</strain>
    </source>
</reference>
<evidence type="ECO:0000256" key="3">
    <source>
        <dbReference type="ARBA" id="ARBA00023125"/>
    </source>
</evidence>
<organism evidence="5 6">
    <name type="scientific">Candidatus Marsarchaeota G1 archaeon OSP_D</name>
    <dbReference type="NCBI Taxonomy" id="1978155"/>
    <lineage>
        <taxon>Archaea</taxon>
        <taxon>Candidatus Marsarchaeota</taxon>
        <taxon>Candidatus Marsarchaeota group 1</taxon>
    </lineage>
</organism>
<feature type="domain" description="DNA mismatch repair proteins mutS family" evidence="4">
    <location>
        <begin position="314"/>
        <end position="485"/>
    </location>
</feature>
<dbReference type="AlphaFoldDB" id="A0A2R6A9I3"/>
<dbReference type="GO" id="GO:0005829">
    <property type="term" value="C:cytosol"/>
    <property type="evidence" value="ECO:0007669"/>
    <property type="project" value="TreeGrafter"/>
</dbReference>
<comment type="caution">
    <text evidence="5">The sequence shown here is derived from an EMBL/GenBank/DDBJ whole genome shotgun (WGS) entry which is preliminary data.</text>
</comment>
<keyword evidence="1" id="KW-0547">Nucleotide-binding</keyword>
<keyword evidence="3" id="KW-0238">DNA-binding</keyword>
<dbReference type="InterPro" id="IPR045076">
    <property type="entry name" value="MutS"/>
</dbReference>
<name>A0A2R6A9I3_9ARCH</name>
<evidence type="ECO:0000256" key="1">
    <source>
        <dbReference type="ARBA" id="ARBA00022741"/>
    </source>
</evidence>
<dbReference type="Gene3D" id="3.40.50.300">
    <property type="entry name" value="P-loop containing nucleotide triphosphate hydrolases"/>
    <property type="match status" value="1"/>
</dbReference>
<dbReference type="PANTHER" id="PTHR11361:SF34">
    <property type="entry name" value="DNA MISMATCH REPAIR PROTEIN MSH1, MITOCHONDRIAL"/>
    <property type="match status" value="1"/>
</dbReference>
<dbReference type="Pfam" id="PF00488">
    <property type="entry name" value="MutS_V"/>
    <property type="match status" value="1"/>
</dbReference>
<evidence type="ECO:0000256" key="2">
    <source>
        <dbReference type="ARBA" id="ARBA00022840"/>
    </source>
</evidence>
<dbReference type="GO" id="GO:0005524">
    <property type="term" value="F:ATP binding"/>
    <property type="evidence" value="ECO:0007669"/>
    <property type="project" value="UniProtKB-KW"/>
</dbReference>
<gene>
    <name evidence="5" type="ORF">B9Q01_06105</name>
</gene>
<dbReference type="GO" id="GO:0006298">
    <property type="term" value="P:mismatch repair"/>
    <property type="evidence" value="ECO:0007669"/>
    <property type="project" value="InterPro"/>
</dbReference>
<evidence type="ECO:0000313" key="6">
    <source>
        <dbReference type="Proteomes" id="UP000240880"/>
    </source>
</evidence>
<dbReference type="PANTHER" id="PTHR11361">
    <property type="entry name" value="DNA MISMATCH REPAIR PROTEIN MUTS FAMILY MEMBER"/>
    <property type="match status" value="1"/>
</dbReference>
<dbReference type="SUPFAM" id="SSF52540">
    <property type="entry name" value="P-loop containing nucleoside triphosphate hydrolases"/>
    <property type="match status" value="1"/>
</dbReference>
<dbReference type="GO" id="GO:0140664">
    <property type="term" value="F:ATP-dependent DNA damage sensor activity"/>
    <property type="evidence" value="ECO:0007669"/>
    <property type="project" value="InterPro"/>
</dbReference>
<proteinExistence type="predicted"/>